<organism evidence="5 6">
    <name type="scientific">Kibdelosporangium lantanae</name>
    <dbReference type="NCBI Taxonomy" id="1497396"/>
    <lineage>
        <taxon>Bacteria</taxon>
        <taxon>Bacillati</taxon>
        <taxon>Actinomycetota</taxon>
        <taxon>Actinomycetes</taxon>
        <taxon>Pseudonocardiales</taxon>
        <taxon>Pseudonocardiaceae</taxon>
        <taxon>Kibdelosporangium</taxon>
    </lineage>
</organism>
<dbReference type="Proteomes" id="UP001597045">
    <property type="component" value="Unassembled WGS sequence"/>
</dbReference>
<keyword evidence="2" id="KW-0238">DNA-binding</keyword>
<proteinExistence type="predicted"/>
<dbReference type="PANTHER" id="PTHR30146:SF109">
    <property type="entry name" value="HTH-TYPE TRANSCRIPTIONAL REGULATOR GALS"/>
    <property type="match status" value="1"/>
</dbReference>
<protein>
    <submittedName>
        <fullName evidence="5">Substrate-binding domain-containing protein</fullName>
    </submittedName>
</protein>
<comment type="caution">
    <text evidence="5">The sequence shown here is derived from an EMBL/GenBank/DDBJ whole genome shotgun (WGS) entry which is preliminary data.</text>
</comment>
<dbReference type="SUPFAM" id="SSF53822">
    <property type="entry name" value="Periplasmic binding protein-like I"/>
    <property type="match status" value="1"/>
</dbReference>
<dbReference type="EMBL" id="JBHTIS010000392">
    <property type="protein sequence ID" value="MFD1045733.1"/>
    <property type="molecule type" value="Genomic_DNA"/>
</dbReference>
<accession>A0ABW3M6W8</accession>
<dbReference type="PANTHER" id="PTHR30146">
    <property type="entry name" value="LACI-RELATED TRANSCRIPTIONAL REPRESSOR"/>
    <property type="match status" value="1"/>
</dbReference>
<evidence type="ECO:0000259" key="4">
    <source>
        <dbReference type="Pfam" id="PF13377"/>
    </source>
</evidence>
<evidence type="ECO:0000313" key="5">
    <source>
        <dbReference type="EMBL" id="MFD1045733.1"/>
    </source>
</evidence>
<evidence type="ECO:0000256" key="3">
    <source>
        <dbReference type="ARBA" id="ARBA00023163"/>
    </source>
</evidence>
<sequence>HDVHVAGFDDVPEAAYLSPPLTTVRQDFIEVGRRTFQVLARQISGEADGKVRDLVEAELIVRDSTGPR</sequence>
<evidence type="ECO:0000256" key="1">
    <source>
        <dbReference type="ARBA" id="ARBA00023015"/>
    </source>
</evidence>
<keyword evidence="3" id="KW-0804">Transcription</keyword>
<name>A0ABW3M6W8_9PSEU</name>
<feature type="non-terminal residue" evidence="5">
    <location>
        <position position="1"/>
    </location>
</feature>
<dbReference type="Pfam" id="PF13377">
    <property type="entry name" value="Peripla_BP_3"/>
    <property type="match status" value="1"/>
</dbReference>
<dbReference type="InterPro" id="IPR046335">
    <property type="entry name" value="LacI/GalR-like_sensor"/>
</dbReference>
<feature type="domain" description="Transcriptional regulator LacI/GalR-like sensor" evidence="4">
    <location>
        <begin position="2"/>
        <end position="65"/>
    </location>
</feature>
<evidence type="ECO:0000256" key="2">
    <source>
        <dbReference type="ARBA" id="ARBA00023125"/>
    </source>
</evidence>
<keyword evidence="1" id="KW-0805">Transcription regulation</keyword>
<keyword evidence="6" id="KW-1185">Reference proteome</keyword>
<evidence type="ECO:0000313" key="6">
    <source>
        <dbReference type="Proteomes" id="UP001597045"/>
    </source>
</evidence>
<reference evidence="6" key="1">
    <citation type="journal article" date="2019" name="Int. J. Syst. Evol. Microbiol.">
        <title>The Global Catalogue of Microorganisms (GCM) 10K type strain sequencing project: providing services to taxonomists for standard genome sequencing and annotation.</title>
        <authorList>
            <consortium name="The Broad Institute Genomics Platform"/>
            <consortium name="The Broad Institute Genome Sequencing Center for Infectious Disease"/>
            <person name="Wu L."/>
            <person name="Ma J."/>
        </authorList>
    </citation>
    <scope>NUCLEOTIDE SEQUENCE [LARGE SCALE GENOMIC DNA]</scope>
    <source>
        <strain evidence="6">JCM 31486</strain>
    </source>
</reference>
<gene>
    <name evidence="5" type="ORF">ACFQ1S_09235</name>
</gene>
<dbReference type="InterPro" id="IPR028082">
    <property type="entry name" value="Peripla_BP_I"/>
</dbReference>
<dbReference type="Gene3D" id="3.40.50.2300">
    <property type="match status" value="1"/>
</dbReference>